<evidence type="ECO:0008006" key="3">
    <source>
        <dbReference type="Google" id="ProtNLM"/>
    </source>
</evidence>
<dbReference type="AlphaFoldDB" id="G7HXH3"/>
<organism evidence="1 2">
    <name type="scientific">Corynebacterium casei UCMA 3821</name>
    <dbReference type="NCBI Taxonomy" id="1110505"/>
    <lineage>
        <taxon>Bacteria</taxon>
        <taxon>Bacillati</taxon>
        <taxon>Actinomycetota</taxon>
        <taxon>Actinomycetes</taxon>
        <taxon>Mycobacteriales</taxon>
        <taxon>Corynebacteriaceae</taxon>
        <taxon>Corynebacterium</taxon>
    </lineage>
</organism>
<protein>
    <recommendedName>
        <fullName evidence="3">Asparagine synthetase domain-containing protein</fullName>
    </recommendedName>
</protein>
<dbReference type="RefSeq" id="WP_006822394.1">
    <property type="nucleotide sequence ID" value="NZ_CAFW01000047.1"/>
</dbReference>
<reference evidence="1 2" key="1">
    <citation type="journal article" date="2012" name="J. Bacteriol.">
        <title>Genome Sequence of Corynebacterium casei UCMA 3821, Isolated from a Smear-Ripened Cheese.</title>
        <authorList>
            <person name="Monnet C."/>
            <person name="Loux V."/>
            <person name="Bento P."/>
            <person name="Gibrat J.F."/>
            <person name="Straub C."/>
            <person name="Bonnarme P."/>
            <person name="Landaud S."/>
            <person name="Irlinger F."/>
        </authorList>
    </citation>
    <scope>NUCLEOTIDE SEQUENCE [LARGE SCALE GENOMIC DNA]</scope>
    <source>
        <strain evidence="1 2">UCMA 3821</strain>
    </source>
</reference>
<name>G7HXH3_9CORY</name>
<accession>G7HXH3</accession>
<evidence type="ECO:0000313" key="1">
    <source>
        <dbReference type="EMBL" id="CCE54888.1"/>
    </source>
</evidence>
<sequence>MQELFRPADFVNLQVKNDALAAPMRETLRNLQDFQISRVAGLAVGEGFAIESKISTPLSQKLSLPEFQDALGEWMAIGTSVSEAGSEFVVLGDSSGYCPVFYAQFQNNVVVADTFIGAVHGLKRLGANPELDVAHYVAALFPAHPHFDNPSVRRTMSSSIRILGIEEALLIQSNGLSIINRSELSPSDEYSYEELLERGSQLVRSSIRQLSAVDGLQKVLSLSGGVDSRLVLSLISSSGYTNEFELNSVDPRTWKNKNTREIVEKDVAIADRLRTDRGLEWTTVGEREFLQFDFRDSLNFHQSYKSNFAHSFSAPPGHTVQSDLKITFRGGGGELLRTTLTGERIAEQIRNRSWKHSENLGFTDWYMSRFPMLKHEQPLVQDYMAETFNSVSGESLKEKLNELYRHTRNRTHFGHVRQSGSTNNYAFHPLSNQYFIQASKMLGFEERSNGKIVRDLYNLNDPSLLDLPFENEESTRAIANPAAQSVQISSSAWRKPMDRLKSVRSSSTARDGWTRDERLIKAPYDKIESSRAFIAQSMKLIEDFVDPELKKTIRRINARAFEQTQTYASRTLPLSTKISSALDVFAPSQPSGDCVQLFTTAPDTDFQSTISKVQIDFPVRVQDGWHNQNLPEFTPELSIVDDAAIVSIGLAQENQITVEFAVYLYKNNRRIDKSWYGKDTKISFEVEGPGIYFAQVFYRSNSAHRTSLGIKTNEVLID</sequence>
<dbReference type="Proteomes" id="UP000004840">
    <property type="component" value="Unassembled WGS sequence"/>
</dbReference>
<dbReference type="EMBL" id="CAFW01000047">
    <property type="protein sequence ID" value="CCE54888.1"/>
    <property type="molecule type" value="Genomic_DNA"/>
</dbReference>
<comment type="caution">
    <text evidence="1">The sequence shown here is derived from an EMBL/GenBank/DDBJ whole genome shotgun (WGS) entry which is preliminary data.</text>
</comment>
<gene>
    <name evidence="1" type="ORF">CCAS_06660</name>
</gene>
<evidence type="ECO:0000313" key="2">
    <source>
        <dbReference type="Proteomes" id="UP000004840"/>
    </source>
</evidence>
<proteinExistence type="predicted"/>